<feature type="region of interest" description="Disordered" evidence="4">
    <location>
        <begin position="148"/>
        <end position="229"/>
    </location>
</feature>
<dbReference type="CDD" id="cd00167">
    <property type="entry name" value="SANT"/>
    <property type="match status" value="1"/>
</dbReference>
<feature type="compositionally biased region" description="Basic residues" evidence="4">
    <location>
        <begin position="400"/>
        <end position="416"/>
    </location>
</feature>
<evidence type="ECO:0000256" key="4">
    <source>
        <dbReference type="SAM" id="MobiDB-lite"/>
    </source>
</evidence>
<evidence type="ECO:0000256" key="2">
    <source>
        <dbReference type="ARBA" id="ARBA00023125"/>
    </source>
</evidence>
<dbReference type="InterPro" id="IPR009057">
    <property type="entry name" value="Homeodomain-like_sf"/>
</dbReference>
<evidence type="ECO:0008006" key="9">
    <source>
        <dbReference type="Google" id="ProtNLM"/>
    </source>
</evidence>
<feature type="compositionally biased region" description="Acidic residues" evidence="4">
    <location>
        <begin position="184"/>
        <end position="193"/>
    </location>
</feature>
<dbReference type="InterPro" id="IPR001005">
    <property type="entry name" value="SANT/Myb"/>
</dbReference>
<feature type="compositionally biased region" description="Basic and acidic residues" evidence="4">
    <location>
        <begin position="112"/>
        <end position="124"/>
    </location>
</feature>
<dbReference type="Proteomes" id="UP000593566">
    <property type="component" value="Unassembled WGS sequence"/>
</dbReference>
<organism evidence="7 8">
    <name type="scientific">Letharia lupina</name>
    <dbReference type="NCBI Taxonomy" id="560253"/>
    <lineage>
        <taxon>Eukaryota</taxon>
        <taxon>Fungi</taxon>
        <taxon>Dikarya</taxon>
        <taxon>Ascomycota</taxon>
        <taxon>Pezizomycotina</taxon>
        <taxon>Lecanoromycetes</taxon>
        <taxon>OSLEUM clade</taxon>
        <taxon>Lecanoromycetidae</taxon>
        <taxon>Lecanorales</taxon>
        <taxon>Lecanorineae</taxon>
        <taxon>Parmeliaceae</taxon>
        <taxon>Letharia</taxon>
    </lineage>
</organism>
<dbReference type="SMART" id="SM00717">
    <property type="entry name" value="SANT"/>
    <property type="match status" value="2"/>
</dbReference>
<keyword evidence="8" id="KW-1185">Reference proteome</keyword>
<feature type="region of interest" description="Disordered" evidence="4">
    <location>
        <begin position="372"/>
        <end position="439"/>
    </location>
</feature>
<feature type="region of interest" description="Disordered" evidence="4">
    <location>
        <begin position="242"/>
        <end position="345"/>
    </location>
</feature>
<name>A0A8H6F897_9LECA</name>
<evidence type="ECO:0000256" key="3">
    <source>
        <dbReference type="ARBA" id="ARBA00023242"/>
    </source>
</evidence>
<evidence type="ECO:0000313" key="7">
    <source>
        <dbReference type="EMBL" id="KAF6218661.1"/>
    </source>
</evidence>
<dbReference type="SUPFAM" id="SSF46689">
    <property type="entry name" value="Homeodomain-like"/>
    <property type="match status" value="1"/>
</dbReference>
<feature type="compositionally biased region" description="Basic and acidic residues" evidence="4">
    <location>
        <begin position="49"/>
        <end position="58"/>
    </location>
</feature>
<dbReference type="PANTHER" id="PTHR46380">
    <property type="entry name" value="CYCLIN-D-BINDING MYB-LIKE TRANSCRIPTION FACTOR 1"/>
    <property type="match status" value="1"/>
</dbReference>
<dbReference type="InterPro" id="IPR017930">
    <property type="entry name" value="Myb_dom"/>
</dbReference>
<proteinExistence type="predicted"/>
<dbReference type="Gene3D" id="1.10.10.60">
    <property type="entry name" value="Homeodomain-like"/>
    <property type="match status" value="1"/>
</dbReference>
<dbReference type="GeneID" id="59334417"/>
<keyword evidence="2" id="KW-0238">DNA-binding</keyword>
<feature type="domain" description="HTH myb-type" evidence="6">
    <location>
        <begin position="514"/>
        <end position="562"/>
    </location>
</feature>
<feature type="region of interest" description="Disordered" evidence="4">
    <location>
        <begin position="1"/>
        <end position="63"/>
    </location>
</feature>
<protein>
    <recommendedName>
        <fullName evidence="9">DNA-binding protein REB1</fullName>
    </recommendedName>
</protein>
<keyword evidence="3" id="KW-0539">Nucleus</keyword>
<sequence>MVSLRASRSRVDMGQQSSQPQFPPAEASAMKDQRKSKGKRGKSRKGKLKSAEMGRTIDQEEESALALMHMREAPIHDRMGPYYDDKQAASAQLMAESSPFRPSTDPYLDDAEPVRKSKSRETNNKRRIKKRGRTDVFEVAGNEERFKEAEQYPDLLSTPPRQIDRSLPSPYRPNIPPANALDEVPTDDDDVAAYEEYAKDTASADPPGIPDLDMFSFSQQPPNAFDQDKVGEGMHATCQLPTNMYALPQTAEKQKKKKRKRRTDDEEDNQQNFAQGQGDNMPIDPQLHSINVHPPSADLSNSNDEDLNNSQKNGGDSGKHDSSQSRKRRRLEELQGANTTDLPYMSPYAFQHDQVDSQDQILPGFEDMQRQLSPVLGSPFPDSAADGDPDYSDDGVQAKKSAHRKKRGETKRARLKKEREGSRKGDEVERPVKDKAENGGAFSAAEGLKLDAFRDNHCEANDMTTWQFNNLIQTPMRGNAQVTALFNEIHDILAYRPRMSVQKFCRRRFHNFSRGAWSAEDDEMLKQAVAEKGKAWKVVGDSLGRMPEDCRDRWRNYLVNSEHRNREQWTDAEVVNLCTAILECMQLMREDRMRARKGVEDVPESGTESDQEVEDMKHINWQSVSDRMGEHGGGRSRLQCSFKWGQLKKREQADYLKAIKESREIDKKKSTPGKNPWRMRLASKKVVNMKLGDIHAFLQAVLDSDVPEEGNIPWKSLGDDEFRATWTSTDKKAAWSRLKEQVPGSESMDYRSVANEMLSRVMNGGAAALDERWDPQLHGDVSAKARKKRKTSKKKDKGKGREEIEPTNRYLQRSNEFVYNSDDVDGDAGERTGLGGFEPQGYNRYNGLPMAECEDSGLNSSDRAGWITANDKDDIFNDRRNVDGNLPMANGDVSPELAGRVQMLNAYA</sequence>
<evidence type="ECO:0000259" key="6">
    <source>
        <dbReference type="PROSITE" id="PS51294"/>
    </source>
</evidence>
<dbReference type="InterPro" id="IPR051651">
    <property type="entry name" value="DMTF1_DNA-bind_reg"/>
</dbReference>
<dbReference type="EMBL" id="JACCJB010000022">
    <property type="protein sequence ID" value="KAF6218661.1"/>
    <property type="molecule type" value="Genomic_DNA"/>
</dbReference>
<feature type="domain" description="Myb-like" evidence="5">
    <location>
        <begin position="509"/>
        <end position="558"/>
    </location>
</feature>
<comment type="caution">
    <text evidence="7">The sequence shown here is derived from an EMBL/GenBank/DDBJ whole genome shotgun (WGS) entry which is preliminary data.</text>
</comment>
<feature type="compositionally biased region" description="Basic residues" evidence="4">
    <location>
        <begin position="36"/>
        <end position="48"/>
    </location>
</feature>
<dbReference type="Pfam" id="PF00249">
    <property type="entry name" value="Myb_DNA-binding"/>
    <property type="match status" value="1"/>
</dbReference>
<dbReference type="GO" id="GO:0003700">
    <property type="term" value="F:DNA-binding transcription factor activity"/>
    <property type="evidence" value="ECO:0007669"/>
    <property type="project" value="TreeGrafter"/>
</dbReference>
<dbReference type="RefSeq" id="XP_037148096.1">
    <property type="nucleotide sequence ID" value="XM_037296915.1"/>
</dbReference>
<feature type="region of interest" description="Disordered" evidence="4">
    <location>
        <begin position="88"/>
        <end position="129"/>
    </location>
</feature>
<dbReference type="PROSITE" id="PS51294">
    <property type="entry name" value="HTH_MYB"/>
    <property type="match status" value="1"/>
</dbReference>
<accession>A0A8H6F897</accession>
<gene>
    <name evidence="7" type="ORF">HO133_006012</name>
</gene>
<dbReference type="PANTHER" id="PTHR46380:SF2">
    <property type="entry name" value="CYCLIN-D-BINDING MYB-LIKE TRANSCRIPTION FACTOR 1"/>
    <property type="match status" value="1"/>
</dbReference>
<feature type="compositionally biased region" description="Basic and acidic residues" evidence="4">
    <location>
        <begin position="417"/>
        <end position="437"/>
    </location>
</feature>
<evidence type="ECO:0000256" key="1">
    <source>
        <dbReference type="ARBA" id="ARBA00004123"/>
    </source>
</evidence>
<feature type="compositionally biased region" description="Basic residues" evidence="4">
    <location>
        <begin position="784"/>
        <end position="798"/>
    </location>
</feature>
<dbReference type="GO" id="GO:0000976">
    <property type="term" value="F:transcription cis-regulatory region binding"/>
    <property type="evidence" value="ECO:0007669"/>
    <property type="project" value="TreeGrafter"/>
</dbReference>
<feature type="region of interest" description="Disordered" evidence="4">
    <location>
        <begin position="777"/>
        <end position="825"/>
    </location>
</feature>
<dbReference type="PROSITE" id="PS50090">
    <property type="entry name" value="MYB_LIKE"/>
    <property type="match status" value="1"/>
</dbReference>
<feature type="compositionally biased region" description="Polar residues" evidence="4">
    <location>
        <begin position="809"/>
        <end position="818"/>
    </location>
</feature>
<comment type="subcellular location">
    <subcellularLocation>
        <location evidence="1">Nucleus</location>
    </subcellularLocation>
</comment>
<evidence type="ECO:0000259" key="5">
    <source>
        <dbReference type="PROSITE" id="PS50090"/>
    </source>
</evidence>
<dbReference type="AlphaFoldDB" id="A0A8H6F897"/>
<dbReference type="GO" id="GO:0005634">
    <property type="term" value="C:nucleus"/>
    <property type="evidence" value="ECO:0007669"/>
    <property type="project" value="UniProtKB-SubCell"/>
</dbReference>
<evidence type="ECO:0000313" key="8">
    <source>
        <dbReference type="Proteomes" id="UP000593566"/>
    </source>
</evidence>
<reference evidence="7 8" key="1">
    <citation type="journal article" date="2020" name="Genomics">
        <title>Complete, high-quality genomes from long-read metagenomic sequencing of two wolf lichen thalli reveals enigmatic genome architecture.</title>
        <authorList>
            <person name="McKenzie S.K."/>
            <person name="Walston R.F."/>
            <person name="Allen J.L."/>
        </authorList>
    </citation>
    <scope>NUCLEOTIDE SEQUENCE [LARGE SCALE GENOMIC DNA]</scope>
    <source>
        <strain evidence="7">WasteWater1</strain>
    </source>
</reference>